<reference evidence="2" key="1">
    <citation type="journal article" date="2010" name="Nature">
        <title>The Amphimedon queenslandica genome and the evolution of animal complexity.</title>
        <authorList>
            <person name="Srivastava M."/>
            <person name="Simakov O."/>
            <person name="Chapman J."/>
            <person name="Fahey B."/>
            <person name="Gauthier M.E."/>
            <person name="Mitros T."/>
            <person name="Richards G.S."/>
            <person name="Conaco C."/>
            <person name="Dacre M."/>
            <person name="Hellsten U."/>
            <person name="Larroux C."/>
            <person name="Putnam N.H."/>
            <person name="Stanke M."/>
            <person name="Adamska M."/>
            <person name="Darling A."/>
            <person name="Degnan S.M."/>
            <person name="Oakley T.H."/>
            <person name="Plachetzki D.C."/>
            <person name="Zhai Y."/>
            <person name="Adamski M."/>
            <person name="Calcino A."/>
            <person name="Cummins S.F."/>
            <person name="Goodstein D.M."/>
            <person name="Harris C."/>
            <person name="Jackson D.J."/>
            <person name="Leys S.P."/>
            <person name="Shu S."/>
            <person name="Woodcroft B.J."/>
            <person name="Vervoort M."/>
            <person name="Kosik K.S."/>
            <person name="Manning G."/>
            <person name="Degnan B.M."/>
            <person name="Rokhsar D.S."/>
        </authorList>
    </citation>
    <scope>NUCLEOTIDE SEQUENCE [LARGE SCALE GENOMIC DNA]</scope>
</reference>
<protein>
    <submittedName>
        <fullName evidence="1">Uncharacterized protein</fullName>
    </submittedName>
</protein>
<accession>A0A1X7UMD3</accession>
<reference evidence="1" key="2">
    <citation type="submission" date="2017-05" db="UniProtKB">
        <authorList>
            <consortium name="EnsemblMetazoa"/>
        </authorList>
    </citation>
    <scope>IDENTIFICATION</scope>
</reference>
<evidence type="ECO:0000313" key="1">
    <source>
        <dbReference type="EnsemblMetazoa" id="Aqu2.1.28821_001"/>
    </source>
</evidence>
<name>A0A1X7UMD3_AMPQE</name>
<dbReference type="OrthoDB" id="288673at2759"/>
<proteinExistence type="predicted"/>
<dbReference type="EnsemblMetazoa" id="XM_019997858.1">
    <property type="protein sequence ID" value="XP_019853417.1"/>
    <property type="gene ID" value="LOC109582850"/>
</dbReference>
<dbReference type="InParanoid" id="A0A1X7UMD3"/>
<dbReference type="KEGG" id="aqu:109582850"/>
<dbReference type="eggNOG" id="ENOG502SEEX">
    <property type="taxonomic scope" value="Eukaryota"/>
</dbReference>
<gene>
    <name evidence="1" type="primary">109582850</name>
</gene>
<dbReference type="AlphaFoldDB" id="A0A1X7UMD3"/>
<sequence>MEKTKETKEGDPKTNQLDKGELIVEELLEECLKDVYSETQWDITKRARLLEIGGRRELTKGDQWWDFESIITNHAHSRILTHYTLRPCPHVSVLQLKVVEQKASGYCGYYALHYALCLLEACHSSSEGAVVGLLEETASVGGVWRRYWYSVSQLLVRGRSEEAWPWTEEYITKGDLERSFLQYLCDVDPHLNFDMEIKNKLIILQFSFGSLQDSFEMICETQDKISSFVKNTTSPAHLIFILGVTNHWLTLLAYKRKEACPCHHGNEGCGSVQMLYMDSNNTPAISLSDEGIEDYVKEQEKKKKAVKGYGYQTWKRNIIKQAYVDQRTIVDRISRYLSGEADMIEEVISEYVDKLLISFNTHVEKSLISADPDFYIPLLLSWLEGQYPVKVLRDNVLPFISSSTISHLTSRDENIKGDHFPSVPLPLSRLRDWASLNHSRLAGLSSDSFGIDQIDSFASLLSAILEKL</sequence>
<organism evidence="1">
    <name type="scientific">Amphimedon queenslandica</name>
    <name type="common">Sponge</name>
    <dbReference type="NCBI Taxonomy" id="400682"/>
    <lineage>
        <taxon>Eukaryota</taxon>
        <taxon>Metazoa</taxon>
        <taxon>Porifera</taxon>
        <taxon>Demospongiae</taxon>
        <taxon>Heteroscleromorpha</taxon>
        <taxon>Haplosclerida</taxon>
        <taxon>Niphatidae</taxon>
        <taxon>Amphimedon</taxon>
    </lineage>
</organism>
<dbReference type="Proteomes" id="UP000007879">
    <property type="component" value="Unassembled WGS sequence"/>
</dbReference>
<dbReference type="EnsemblMetazoa" id="Aqu2.1.28821_001">
    <property type="protein sequence ID" value="Aqu2.1.28821_001"/>
    <property type="gene ID" value="Aqu2.1.28821"/>
</dbReference>
<evidence type="ECO:0000313" key="2">
    <source>
        <dbReference type="Proteomes" id="UP000007879"/>
    </source>
</evidence>
<keyword evidence="2" id="KW-1185">Reference proteome</keyword>